<gene>
    <name evidence="1" type="ORF">Scep_028078</name>
</gene>
<accession>A0AAP0HLR0</accession>
<dbReference type="EMBL" id="JBBNAG010000012">
    <property type="protein sequence ID" value="KAK9088996.1"/>
    <property type="molecule type" value="Genomic_DNA"/>
</dbReference>
<dbReference type="Proteomes" id="UP001419268">
    <property type="component" value="Unassembled WGS sequence"/>
</dbReference>
<evidence type="ECO:0000313" key="1">
    <source>
        <dbReference type="EMBL" id="KAK9088996.1"/>
    </source>
</evidence>
<reference evidence="1 2" key="1">
    <citation type="submission" date="2024-01" db="EMBL/GenBank/DDBJ databases">
        <title>Genome assemblies of Stephania.</title>
        <authorList>
            <person name="Yang L."/>
        </authorList>
    </citation>
    <scope>NUCLEOTIDE SEQUENCE [LARGE SCALE GENOMIC DNA]</scope>
    <source>
        <strain evidence="1">JXDWG</strain>
        <tissue evidence="1">Leaf</tissue>
    </source>
</reference>
<name>A0AAP0HLR0_9MAGN</name>
<proteinExistence type="predicted"/>
<keyword evidence="2" id="KW-1185">Reference proteome</keyword>
<protein>
    <submittedName>
        <fullName evidence="1">Uncharacterized protein</fullName>
    </submittedName>
</protein>
<comment type="caution">
    <text evidence="1">The sequence shown here is derived from an EMBL/GenBank/DDBJ whole genome shotgun (WGS) entry which is preliminary data.</text>
</comment>
<dbReference type="AlphaFoldDB" id="A0AAP0HLR0"/>
<organism evidence="1 2">
    <name type="scientific">Stephania cephalantha</name>
    <dbReference type="NCBI Taxonomy" id="152367"/>
    <lineage>
        <taxon>Eukaryota</taxon>
        <taxon>Viridiplantae</taxon>
        <taxon>Streptophyta</taxon>
        <taxon>Embryophyta</taxon>
        <taxon>Tracheophyta</taxon>
        <taxon>Spermatophyta</taxon>
        <taxon>Magnoliopsida</taxon>
        <taxon>Ranunculales</taxon>
        <taxon>Menispermaceae</taxon>
        <taxon>Menispermoideae</taxon>
        <taxon>Cissampelideae</taxon>
        <taxon>Stephania</taxon>
    </lineage>
</organism>
<sequence length="62" mass="7254">MIFLWKYRHSSKAVKGRPNFSAYKIYSTAPSSAFKRWPFLVRAFQPKQEQMSTIAAIIGTWQ</sequence>
<evidence type="ECO:0000313" key="2">
    <source>
        <dbReference type="Proteomes" id="UP001419268"/>
    </source>
</evidence>